<gene>
    <name evidence="1" type="ORF">O6H91_16G085600</name>
</gene>
<dbReference type="EMBL" id="CM055107">
    <property type="protein sequence ID" value="KAJ7528136.1"/>
    <property type="molecule type" value="Genomic_DNA"/>
</dbReference>
<protein>
    <submittedName>
        <fullName evidence="1">Uncharacterized protein</fullName>
    </submittedName>
</protein>
<proteinExistence type="predicted"/>
<evidence type="ECO:0000313" key="2">
    <source>
        <dbReference type="Proteomes" id="UP001162992"/>
    </source>
</evidence>
<evidence type="ECO:0000313" key="1">
    <source>
        <dbReference type="EMBL" id="KAJ7528136.1"/>
    </source>
</evidence>
<name>A0ACC2BEK7_DIPCM</name>
<dbReference type="Proteomes" id="UP001162992">
    <property type="component" value="Chromosome 16"/>
</dbReference>
<accession>A0ACC2BEK7</accession>
<sequence length="208" mass="23437">MGKSIGWLNRLSLKKSSSKLDDDLSPKIPLSPDADVAEFHQEFAQFGAGCFWGVEIAFQRVLGVTKTEVGYSQGHLHNPTYRDVCEGDTGHVEVVRVQFDPKVISYEALLEVFWACHDPTILNRQGQDVGTQYRSGLYYYNEEQEKVANGSKMNRQKALKDKIVTEVLPAKKFYRAEAYHQQYLAKGGRFGFRQSAAKGCKAPIRCHG</sequence>
<organism evidence="1 2">
    <name type="scientific">Diphasiastrum complanatum</name>
    <name type="common">Issler's clubmoss</name>
    <name type="synonym">Lycopodium complanatum</name>
    <dbReference type="NCBI Taxonomy" id="34168"/>
    <lineage>
        <taxon>Eukaryota</taxon>
        <taxon>Viridiplantae</taxon>
        <taxon>Streptophyta</taxon>
        <taxon>Embryophyta</taxon>
        <taxon>Tracheophyta</taxon>
        <taxon>Lycopodiopsida</taxon>
        <taxon>Lycopodiales</taxon>
        <taxon>Lycopodiaceae</taxon>
        <taxon>Lycopodioideae</taxon>
        <taxon>Diphasiastrum</taxon>
    </lineage>
</organism>
<reference evidence="2" key="1">
    <citation type="journal article" date="2024" name="Proc. Natl. Acad. Sci. U.S.A.">
        <title>Extraordinary preservation of gene collinearity over three hundred million years revealed in homosporous lycophytes.</title>
        <authorList>
            <person name="Li C."/>
            <person name="Wickell D."/>
            <person name="Kuo L.Y."/>
            <person name="Chen X."/>
            <person name="Nie B."/>
            <person name="Liao X."/>
            <person name="Peng D."/>
            <person name="Ji J."/>
            <person name="Jenkins J."/>
            <person name="Williams M."/>
            <person name="Shu S."/>
            <person name="Plott C."/>
            <person name="Barry K."/>
            <person name="Rajasekar S."/>
            <person name="Grimwood J."/>
            <person name="Han X."/>
            <person name="Sun S."/>
            <person name="Hou Z."/>
            <person name="He W."/>
            <person name="Dai G."/>
            <person name="Sun C."/>
            <person name="Schmutz J."/>
            <person name="Leebens-Mack J.H."/>
            <person name="Li F.W."/>
            <person name="Wang L."/>
        </authorList>
    </citation>
    <scope>NUCLEOTIDE SEQUENCE [LARGE SCALE GENOMIC DNA]</scope>
    <source>
        <strain evidence="2">cv. PW_Plant_1</strain>
    </source>
</reference>
<comment type="caution">
    <text evidence="1">The sequence shown here is derived from an EMBL/GenBank/DDBJ whole genome shotgun (WGS) entry which is preliminary data.</text>
</comment>
<keyword evidence="2" id="KW-1185">Reference proteome</keyword>